<evidence type="ECO:0000313" key="2">
    <source>
        <dbReference type="Proteomes" id="UP001148838"/>
    </source>
</evidence>
<evidence type="ECO:0008006" key="3">
    <source>
        <dbReference type="Google" id="ProtNLM"/>
    </source>
</evidence>
<evidence type="ECO:0000313" key="1">
    <source>
        <dbReference type="EMBL" id="KAJ4447465.1"/>
    </source>
</evidence>
<organism evidence="1 2">
    <name type="scientific">Periplaneta americana</name>
    <name type="common">American cockroach</name>
    <name type="synonym">Blatta americana</name>
    <dbReference type="NCBI Taxonomy" id="6978"/>
    <lineage>
        <taxon>Eukaryota</taxon>
        <taxon>Metazoa</taxon>
        <taxon>Ecdysozoa</taxon>
        <taxon>Arthropoda</taxon>
        <taxon>Hexapoda</taxon>
        <taxon>Insecta</taxon>
        <taxon>Pterygota</taxon>
        <taxon>Neoptera</taxon>
        <taxon>Polyneoptera</taxon>
        <taxon>Dictyoptera</taxon>
        <taxon>Blattodea</taxon>
        <taxon>Blattoidea</taxon>
        <taxon>Blattidae</taxon>
        <taxon>Blattinae</taxon>
        <taxon>Periplaneta</taxon>
    </lineage>
</organism>
<name>A0ABQ8TQ03_PERAM</name>
<gene>
    <name evidence="1" type="ORF">ANN_09472</name>
</gene>
<reference evidence="1 2" key="1">
    <citation type="journal article" date="2022" name="Allergy">
        <title>Genome assembly and annotation of Periplaneta americana reveal a comprehensive cockroach allergen profile.</title>
        <authorList>
            <person name="Wang L."/>
            <person name="Xiong Q."/>
            <person name="Saelim N."/>
            <person name="Wang L."/>
            <person name="Nong W."/>
            <person name="Wan A.T."/>
            <person name="Shi M."/>
            <person name="Liu X."/>
            <person name="Cao Q."/>
            <person name="Hui J.H.L."/>
            <person name="Sookrung N."/>
            <person name="Leung T.F."/>
            <person name="Tungtrongchitr A."/>
            <person name="Tsui S.K.W."/>
        </authorList>
    </citation>
    <scope>NUCLEOTIDE SEQUENCE [LARGE SCALE GENOMIC DNA]</scope>
    <source>
        <strain evidence="1">PWHHKU_190912</strain>
    </source>
</reference>
<sequence>MAITKPKSHHARQFSSANHKAECLQRTLRFKRLSRRMLPETIDDLKTAIGQEIVNIDDKMLEREADNFRERLEESMKRGGLHFEEHNFQELLNACKNNPWRYSPRVRIDKLLSDAFPIHCELKQGDALSPLHFNFALEYAIRKVQDNRVGLELNELHQLLVYTDDVNIRLRWARHVAHMGESRNAYRVLVGRAERKRPLGRPRCRWEDNIKMDLREMGYDDRDWINLARDRDRWRAYVRVAMNPRVP</sequence>
<comment type="caution">
    <text evidence="1">The sequence shown here is derived from an EMBL/GenBank/DDBJ whole genome shotgun (WGS) entry which is preliminary data.</text>
</comment>
<protein>
    <recommendedName>
        <fullName evidence="3">Reverse transcriptase</fullName>
    </recommendedName>
</protein>
<proteinExistence type="predicted"/>
<accession>A0ABQ8TQ03</accession>
<dbReference type="EMBL" id="JAJSOF020000005">
    <property type="protein sequence ID" value="KAJ4447465.1"/>
    <property type="molecule type" value="Genomic_DNA"/>
</dbReference>
<dbReference type="Proteomes" id="UP001148838">
    <property type="component" value="Unassembled WGS sequence"/>
</dbReference>
<keyword evidence="2" id="KW-1185">Reference proteome</keyword>